<dbReference type="AlphaFoldDB" id="A0A1R1Y0D0"/>
<evidence type="ECO:0000313" key="1">
    <source>
        <dbReference type="EMBL" id="OMJ20269.1"/>
    </source>
</evidence>
<comment type="caution">
    <text evidence="1">The sequence shown here is derived from an EMBL/GenBank/DDBJ whole genome shotgun (WGS) entry which is preliminary data.</text>
</comment>
<keyword evidence="2" id="KW-1185">Reference proteome</keyword>
<organism evidence="1 2">
    <name type="scientific">Smittium culicis</name>
    <dbReference type="NCBI Taxonomy" id="133412"/>
    <lineage>
        <taxon>Eukaryota</taxon>
        <taxon>Fungi</taxon>
        <taxon>Fungi incertae sedis</taxon>
        <taxon>Zoopagomycota</taxon>
        <taxon>Kickxellomycotina</taxon>
        <taxon>Harpellomycetes</taxon>
        <taxon>Harpellales</taxon>
        <taxon>Legeriomycetaceae</taxon>
        <taxon>Smittium</taxon>
    </lineage>
</organism>
<dbReference type="EMBL" id="LSSN01001285">
    <property type="protein sequence ID" value="OMJ20269.1"/>
    <property type="molecule type" value="Genomic_DNA"/>
</dbReference>
<gene>
    <name evidence="1" type="ORF">AYI70_g4218</name>
</gene>
<protein>
    <submittedName>
        <fullName evidence="1">Uncharacterized protein</fullName>
    </submittedName>
</protein>
<proteinExistence type="predicted"/>
<dbReference type="InterPro" id="IPR016024">
    <property type="entry name" value="ARM-type_fold"/>
</dbReference>
<sequence>MLDKSLPDVLLMLRSRDNEKRNEAKQLLKKQIDDSLYGTSDQDEQALVNELSRQVIKLNQSSDPTAELAAVPILALLVSLPSLEQNQISRISNQIHLFLDSNNTSLTREAVDVLGLP</sequence>
<dbReference type="SUPFAM" id="SSF48371">
    <property type="entry name" value="ARM repeat"/>
    <property type="match status" value="1"/>
</dbReference>
<dbReference type="Proteomes" id="UP000187283">
    <property type="component" value="Unassembled WGS sequence"/>
</dbReference>
<name>A0A1R1Y0D0_9FUNG</name>
<reference evidence="1 2" key="1">
    <citation type="submission" date="2017-01" db="EMBL/GenBank/DDBJ databases">
        <authorList>
            <person name="Mah S.A."/>
            <person name="Swanson W.J."/>
            <person name="Moy G.W."/>
            <person name="Vacquier V.D."/>
        </authorList>
    </citation>
    <scope>NUCLEOTIDE SEQUENCE [LARGE SCALE GENOMIC DNA]</scope>
    <source>
        <strain evidence="1 2">GSMNP</strain>
    </source>
</reference>
<accession>A0A1R1Y0D0</accession>
<evidence type="ECO:0000313" key="2">
    <source>
        <dbReference type="Proteomes" id="UP000187283"/>
    </source>
</evidence>